<dbReference type="PANTHER" id="PTHR31118:SF32">
    <property type="entry name" value="KYNURENINE FORMAMIDASE"/>
    <property type="match status" value="1"/>
</dbReference>
<keyword evidence="2" id="KW-1185">Reference proteome</keyword>
<dbReference type="KEGG" id="sgp:SpiGrapes_0202"/>
<dbReference type="RefSeq" id="WP_014268914.1">
    <property type="nucleotide sequence ID" value="NC_016633.1"/>
</dbReference>
<protein>
    <submittedName>
        <fullName evidence="1">Putative metal-dependent hydrolase</fullName>
    </submittedName>
</protein>
<dbReference type="InterPro" id="IPR007325">
    <property type="entry name" value="KFase/CYL"/>
</dbReference>
<accession>G8QU95</accession>
<dbReference type="AlphaFoldDB" id="G8QU95"/>
<dbReference type="PANTHER" id="PTHR31118">
    <property type="entry name" value="CYCLASE-LIKE PROTEIN 2"/>
    <property type="match status" value="1"/>
</dbReference>
<sequence length="306" mass="34848">MKQIDLTIPLGIGTPPWPTYIPLQVQYFKRLAPNGANAQILTHSNHVGTHLDGEIHFYTPGKDIASLDLDFLVHEGVIVDISDICSDYDIYTSQMVEERVEVRDGDILIIHTGFHHYGWDQPTGDELRYMIKHPGPDREFAEWAKRKKLRWIGVDCGSADHPMNTKIREWMPKEAKECDAHFLQKYGKSLEEIYTADKYQLMHTDLFSQGIIHAECLGGDIDLLLNQHAVIGCYPWRFVDGEACISRIVAHIDDDRYALLMEKKKKAILTRFGDVAGAKNFWLSEEAKNQFIATKKKASKGAKNGH</sequence>
<dbReference type="STRING" id="158190.SpiGrapes_0202"/>
<organism evidence="1 2">
    <name type="scientific">Sphaerochaeta pleomorpha (strain ATCC BAA-1885 / DSM 22778 / Grapes)</name>
    <dbReference type="NCBI Taxonomy" id="158190"/>
    <lineage>
        <taxon>Bacteria</taxon>
        <taxon>Pseudomonadati</taxon>
        <taxon>Spirochaetota</taxon>
        <taxon>Spirochaetia</taxon>
        <taxon>Spirochaetales</taxon>
        <taxon>Sphaerochaetaceae</taxon>
        <taxon>Sphaerochaeta</taxon>
    </lineage>
</organism>
<dbReference type="SUPFAM" id="SSF102198">
    <property type="entry name" value="Putative cyclase"/>
    <property type="match status" value="1"/>
</dbReference>
<gene>
    <name evidence="1" type="ordered locus">SpiGrapes_0202</name>
</gene>
<keyword evidence="1" id="KW-0378">Hydrolase</keyword>
<reference evidence="1 2" key="1">
    <citation type="submission" date="2011-11" db="EMBL/GenBank/DDBJ databases">
        <title>Complete sequence of Spirochaeta sp. grapes.</title>
        <authorList>
            <consortium name="US DOE Joint Genome Institute"/>
            <person name="Lucas S."/>
            <person name="Han J."/>
            <person name="Lapidus A."/>
            <person name="Cheng J.-F."/>
            <person name="Goodwin L."/>
            <person name="Pitluck S."/>
            <person name="Peters L."/>
            <person name="Ovchinnikova G."/>
            <person name="Munk A.C."/>
            <person name="Detter J.C."/>
            <person name="Han C."/>
            <person name="Tapia R."/>
            <person name="Land M."/>
            <person name="Hauser L."/>
            <person name="Kyrpides N."/>
            <person name="Ivanova N."/>
            <person name="Pagani I."/>
            <person name="Ritalahtilisa K."/>
            <person name="Loeffler F."/>
            <person name="Woyke T."/>
        </authorList>
    </citation>
    <scope>NUCLEOTIDE SEQUENCE [LARGE SCALE GENOMIC DNA]</scope>
    <source>
        <strain evidence="2">ATCC BAA-1885 / DSM 22778 / Grapes</strain>
    </source>
</reference>
<dbReference type="Pfam" id="PF04199">
    <property type="entry name" value="Cyclase"/>
    <property type="match status" value="1"/>
</dbReference>
<dbReference type="GO" id="GO:0019441">
    <property type="term" value="P:L-tryptophan catabolic process to kynurenine"/>
    <property type="evidence" value="ECO:0007669"/>
    <property type="project" value="InterPro"/>
</dbReference>
<dbReference type="GO" id="GO:0004061">
    <property type="term" value="F:arylformamidase activity"/>
    <property type="evidence" value="ECO:0007669"/>
    <property type="project" value="InterPro"/>
</dbReference>
<dbReference type="eggNOG" id="COG1878">
    <property type="taxonomic scope" value="Bacteria"/>
</dbReference>
<dbReference type="EMBL" id="CP003155">
    <property type="protein sequence ID" value="AEV28065.1"/>
    <property type="molecule type" value="Genomic_DNA"/>
</dbReference>
<name>G8QU95_SPHPG</name>
<evidence type="ECO:0000313" key="1">
    <source>
        <dbReference type="EMBL" id="AEV28065.1"/>
    </source>
</evidence>
<proteinExistence type="predicted"/>
<dbReference type="OrthoDB" id="9796085at2"/>
<evidence type="ECO:0000313" key="2">
    <source>
        <dbReference type="Proteomes" id="UP000005632"/>
    </source>
</evidence>
<dbReference type="Proteomes" id="UP000005632">
    <property type="component" value="Chromosome"/>
</dbReference>
<dbReference type="InterPro" id="IPR037175">
    <property type="entry name" value="KFase_sf"/>
</dbReference>
<dbReference type="Gene3D" id="3.50.30.50">
    <property type="entry name" value="Putative cyclase"/>
    <property type="match status" value="1"/>
</dbReference>
<dbReference type="HOGENOM" id="CLU_030671_3_0_12"/>